<dbReference type="PANTHER" id="PTHR10625:SF25">
    <property type="entry name" value="HISTONE DEACETYLASE 18-RELATED"/>
    <property type="match status" value="1"/>
</dbReference>
<evidence type="ECO:0000256" key="7">
    <source>
        <dbReference type="ARBA" id="ARBA00022801"/>
    </source>
</evidence>
<evidence type="ECO:0000256" key="13">
    <source>
        <dbReference type="ARBA" id="ARBA00049416"/>
    </source>
</evidence>
<comment type="similarity">
    <text evidence="3">Belongs to the histone deacetylase family. HD type 2 subfamily.</text>
</comment>
<evidence type="ECO:0000256" key="9">
    <source>
        <dbReference type="ARBA" id="ARBA00022853"/>
    </source>
</evidence>
<protein>
    <recommendedName>
        <fullName evidence="4">histone deacetylase</fullName>
        <ecNumber evidence="4">3.5.1.98</ecNumber>
    </recommendedName>
</protein>
<comment type="caution">
    <text evidence="15">The sequence shown here is derived from an EMBL/GenBank/DDBJ whole genome shotgun (WGS) entry which is preliminary data.</text>
</comment>
<comment type="catalytic activity">
    <reaction evidence="13">
        <text>N(6)-acetyl-L-lysyl-[histone] + H2O = L-lysyl-[histone] + acetate</text>
        <dbReference type="Rhea" id="RHEA:58196"/>
        <dbReference type="Rhea" id="RHEA-COMP:9845"/>
        <dbReference type="Rhea" id="RHEA-COMP:11338"/>
        <dbReference type="ChEBI" id="CHEBI:15377"/>
        <dbReference type="ChEBI" id="CHEBI:29969"/>
        <dbReference type="ChEBI" id="CHEBI:30089"/>
        <dbReference type="ChEBI" id="CHEBI:61930"/>
        <dbReference type="EC" id="3.5.1.98"/>
    </reaction>
    <physiologicalReaction direction="left-to-right" evidence="13">
        <dbReference type="Rhea" id="RHEA:58197"/>
    </physiologicalReaction>
</comment>
<evidence type="ECO:0000256" key="10">
    <source>
        <dbReference type="ARBA" id="ARBA00023015"/>
    </source>
</evidence>
<comment type="subcellular location">
    <subcellularLocation>
        <location evidence="2">Nucleus</location>
    </subcellularLocation>
</comment>
<keyword evidence="5" id="KW-0678">Repressor</keyword>
<evidence type="ECO:0000256" key="6">
    <source>
        <dbReference type="ARBA" id="ARBA00022723"/>
    </source>
</evidence>
<dbReference type="GO" id="GO:0050793">
    <property type="term" value="P:regulation of developmental process"/>
    <property type="evidence" value="ECO:0007669"/>
    <property type="project" value="UniProtKB-ARBA"/>
</dbReference>
<gene>
    <name evidence="15" type="ORF">CUMW_167810</name>
</gene>
<comment type="cofactor">
    <cofactor evidence="1">
        <name>Zn(2+)</name>
        <dbReference type="ChEBI" id="CHEBI:29105"/>
    </cofactor>
</comment>
<evidence type="ECO:0000256" key="1">
    <source>
        <dbReference type="ARBA" id="ARBA00001947"/>
    </source>
</evidence>
<accession>A0A2H5PUA0</accession>
<evidence type="ECO:0000256" key="11">
    <source>
        <dbReference type="ARBA" id="ARBA00023163"/>
    </source>
</evidence>
<evidence type="ECO:0000313" key="15">
    <source>
        <dbReference type="EMBL" id="GAY55921.1"/>
    </source>
</evidence>
<name>A0A2H5PUA0_CITUN</name>
<dbReference type="Pfam" id="PF00850">
    <property type="entry name" value="Hist_deacetyl"/>
    <property type="match status" value="1"/>
</dbReference>
<dbReference type="InterPro" id="IPR023696">
    <property type="entry name" value="Ureohydrolase_dom_sf"/>
</dbReference>
<dbReference type="PANTHER" id="PTHR10625">
    <property type="entry name" value="HISTONE DEACETYLASE HDAC1-RELATED"/>
    <property type="match status" value="1"/>
</dbReference>
<evidence type="ECO:0000256" key="4">
    <source>
        <dbReference type="ARBA" id="ARBA00012111"/>
    </source>
</evidence>
<evidence type="ECO:0000256" key="5">
    <source>
        <dbReference type="ARBA" id="ARBA00022491"/>
    </source>
</evidence>
<keyword evidence="9" id="KW-0156">Chromatin regulator</keyword>
<proteinExistence type="inferred from homology"/>
<dbReference type="STRING" id="55188.A0A2H5PUA0"/>
<dbReference type="GO" id="GO:0000118">
    <property type="term" value="C:histone deacetylase complex"/>
    <property type="evidence" value="ECO:0007669"/>
    <property type="project" value="TreeGrafter"/>
</dbReference>
<keyword evidence="7" id="KW-0378">Hydrolase</keyword>
<keyword evidence="6" id="KW-0479">Metal-binding</keyword>
<dbReference type="Proteomes" id="UP000236630">
    <property type="component" value="Unassembled WGS sequence"/>
</dbReference>
<evidence type="ECO:0000259" key="14">
    <source>
        <dbReference type="Pfam" id="PF00850"/>
    </source>
</evidence>
<evidence type="ECO:0000256" key="2">
    <source>
        <dbReference type="ARBA" id="ARBA00004123"/>
    </source>
</evidence>
<dbReference type="Gene3D" id="3.10.490.10">
    <property type="entry name" value="Gamma-glutamyl cyclotransferase-like"/>
    <property type="match status" value="1"/>
</dbReference>
<dbReference type="GO" id="GO:0005737">
    <property type="term" value="C:cytoplasm"/>
    <property type="evidence" value="ECO:0007669"/>
    <property type="project" value="UniProtKB-ARBA"/>
</dbReference>
<dbReference type="InterPro" id="IPR023801">
    <property type="entry name" value="His_deacetylse_dom"/>
</dbReference>
<evidence type="ECO:0000256" key="8">
    <source>
        <dbReference type="ARBA" id="ARBA00022833"/>
    </source>
</evidence>
<evidence type="ECO:0000256" key="3">
    <source>
        <dbReference type="ARBA" id="ARBA00007738"/>
    </source>
</evidence>
<keyword evidence="8" id="KW-0862">Zinc</keyword>
<reference evidence="15 16" key="1">
    <citation type="journal article" date="2017" name="Front. Genet.">
        <title>Draft sequencing of the heterozygous diploid genome of Satsuma (Citrus unshiu Marc.) using a hybrid assembly approach.</title>
        <authorList>
            <person name="Shimizu T."/>
            <person name="Tanizawa Y."/>
            <person name="Mochizuki T."/>
            <person name="Nagasaki H."/>
            <person name="Yoshioka T."/>
            <person name="Toyoda A."/>
            <person name="Fujiyama A."/>
            <person name="Kaminuma E."/>
            <person name="Nakamura Y."/>
        </authorList>
    </citation>
    <scope>NUCLEOTIDE SEQUENCE [LARGE SCALE GENOMIC DNA]</scope>
    <source>
        <strain evidence="16">cv. Miyagawa wase</strain>
    </source>
</reference>
<keyword evidence="12" id="KW-0539">Nucleus</keyword>
<dbReference type="InterPro" id="IPR000286">
    <property type="entry name" value="HDACs"/>
</dbReference>
<keyword evidence="11" id="KW-0804">Transcription</keyword>
<dbReference type="PRINTS" id="PR01270">
    <property type="entry name" value="HDASUPER"/>
</dbReference>
<dbReference type="SUPFAM" id="SSF52768">
    <property type="entry name" value="Arginase/deacetylase"/>
    <property type="match status" value="2"/>
</dbReference>
<organism evidence="15 16">
    <name type="scientific">Citrus unshiu</name>
    <name type="common">Satsuma mandarin</name>
    <name type="synonym">Citrus nobilis var. unshiu</name>
    <dbReference type="NCBI Taxonomy" id="55188"/>
    <lineage>
        <taxon>Eukaryota</taxon>
        <taxon>Viridiplantae</taxon>
        <taxon>Streptophyta</taxon>
        <taxon>Embryophyta</taxon>
        <taxon>Tracheophyta</taxon>
        <taxon>Spermatophyta</taxon>
        <taxon>Magnoliopsida</taxon>
        <taxon>eudicotyledons</taxon>
        <taxon>Gunneridae</taxon>
        <taxon>Pentapetalae</taxon>
        <taxon>rosids</taxon>
        <taxon>malvids</taxon>
        <taxon>Sapindales</taxon>
        <taxon>Rutaceae</taxon>
        <taxon>Aurantioideae</taxon>
        <taxon>Citrus</taxon>
    </lineage>
</organism>
<dbReference type="GO" id="GO:0040029">
    <property type="term" value="P:epigenetic regulation of gene expression"/>
    <property type="evidence" value="ECO:0007669"/>
    <property type="project" value="TreeGrafter"/>
</dbReference>
<dbReference type="EMBL" id="BDQV01000128">
    <property type="protein sequence ID" value="GAY55921.1"/>
    <property type="molecule type" value="Genomic_DNA"/>
</dbReference>
<sequence length="731" mass="81208">MEVKSGEGRTIKRRVGLLYDERMCVVLNAKEAKDKNLLSVHTENHVNLIKNISSKQFDSRRDRIASKLNSIYLNEGSSEAAYLAAGSVIEVKGRTIKRRVGLLYDERMCKHNTPDGDYHPENPNRIKAIWNKLQAAGIPRRCVVLNSKEAKDKNLLSVHTENHVNLIKNISSKQFDSRRDRIASKLNSIYLNEGSSEAAYLAAGSVIEVAERVAEGELNSAFAIVRPPGHHAEPDEAMGFCLYNNVAVAASFLLNERPELGINKILIVDWDVHHGNSTQKMFWKDPRVLFFSVHRHEFGTFYPANDDGFYTMIGEGPGLGYNINVPWENGRCGDADYLAVWDHILLPVAKDFGPDIIIISAGFDAAAGDPLGGCRVTPYGYSVMLKKLMDFAQGKIVLALEGGYNLGSISNSVLACMNVLLEDKPVAGSSEAYPFESTWRVIQAVRKKISAFWPTLADELPTKLTSLKAPPAHMISSSDSEDEDTKVETLEAVLQVALSKLKVDDGHAELGMATPWRSELSKVDVFYASFGSNMWKSRFLCYIEGGQVEGMQKPCSGSKDRNPPKEILWKTFPHHLFFGRDSSHTWGPGGVAFLNPECDCRHKAYLCLYRITLEQFNDVLLQENVYSDDVSSPLFDTNDLNSVANKKAVSLEALKNGWYHNVVYLGKEHGIPILTMTCSLSAVGKFKSGEFPLRAPAPPYTNTLIKGLVEGKQLSEEEAKAYIHEASTKRL</sequence>
<evidence type="ECO:0000256" key="12">
    <source>
        <dbReference type="ARBA" id="ARBA00023242"/>
    </source>
</evidence>
<dbReference type="Gene3D" id="3.40.800.20">
    <property type="entry name" value="Histone deacetylase domain"/>
    <property type="match status" value="2"/>
</dbReference>
<dbReference type="GO" id="GO:0141221">
    <property type="term" value="F:histone deacetylase activity, hydrolytic mechanism"/>
    <property type="evidence" value="ECO:0007669"/>
    <property type="project" value="UniProtKB-EC"/>
</dbReference>
<dbReference type="EC" id="3.5.1.98" evidence="4"/>
<dbReference type="AlphaFoldDB" id="A0A2H5PUA0"/>
<dbReference type="FunFam" id="3.40.800.20:FF:000014">
    <property type="entry name" value="Histone deacetylase 15"/>
    <property type="match status" value="1"/>
</dbReference>
<dbReference type="GO" id="GO:0046872">
    <property type="term" value="F:metal ion binding"/>
    <property type="evidence" value="ECO:0007669"/>
    <property type="project" value="UniProtKB-KW"/>
</dbReference>
<evidence type="ECO:0000313" key="16">
    <source>
        <dbReference type="Proteomes" id="UP000236630"/>
    </source>
</evidence>
<keyword evidence="16" id="KW-1185">Reference proteome</keyword>
<keyword evidence="10" id="KW-0805">Transcription regulation</keyword>
<feature type="domain" description="Histone deacetylase" evidence="14">
    <location>
        <begin position="119"/>
        <end position="419"/>
    </location>
</feature>
<dbReference type="InterPro" id="IPR037138">
    <property type="entry name" value="His_deacetylse_dom_sf"/>
</dbReference>